<comment type="cofactor">
    <cofactor evidence="3">
        <name>Mg(2+)</name>
        <dbReference type="ChEBI" id="CHEBI:18420"/>
    </cofactor>
    <text evidence="3">Binds 2 magnesium ions per subunit.</text>
</comment>
<dbReference type="OrthoDB" id="9798107at2"/>
<feature type="binding site" evidence="3">
    <location>
        <position position="107"/>
    </location>
    <ligand>
        <name>Mg(2+)</name>
        <dbReference type="ChEBI" id="CHEBI:18420"/>
        <label>1</label>
    </ligand>
</feature>
<name>A0A1W2H7G4_9BACT</name>
<feature type="chain" id="PRO_5010710685" evidence="4">
    <location>
        <begin position="22"/>
        <end position="425"/>
    </location>
</feature>
<evidence type="ECO:0000313" key="5">
    <source>
        <dbReference type="EMBL" id="SMD44588.1"/>
    </source>
</evidence>
<comment type="similarity">
    <text evidence="1">Belongs to the ADP-ribosylglycohydrolase family.</text>
</comment>
<dbReference type="Gene3D" id="1.10.4080.10">
    <property type="entry name" value="ADP-ribosylation/Crystallin J1"/>
    <property type="match status" value="1"/>
</dbReference>
<keyword evidence="3" id="KW-0479">Metal-binding</keyword>
<dbReference type="GO" id="GO:0016787">
    <property type="term" value="F:hydrolase activity"/>
    <property type="evidence" value="ECO:0007669"/>
    <property type="project" value="UniProtKB-KW"/>
</dbReference>
<proteinExistence type="inferred from homology"/>
<dbReference type="RefSeq" id="WP_084121386.1">
    <property type="nucleotide sequence ID" value="NZ_LT838813.1"/>
</dbReference>
<evidence type="ECO:0000256" key="4">
    <source>
        <dbReference type="SAM" id="SignalP"/>
    </source>
</evidence>
<feature type="binding site" evidence="3">
    <location>
        <position position="106"/>
    </location>
    <ligand>
        <name>Mg(2+)</name>
        <dbReference type="ChEBI" id="CHEBI:18420"/>
        <label>1</label>
    </ligand>
</feature>
<feature type="binding site" evidence="3">
    <location>
        <position position="368"/>
    </location>
    <ligand>
        <name>Mg(2+)</name>
        <dbReference type="ChEBI" id="CHEBI:18420"/>
        <label>1</label>
    </ligand>
</feature>
<evidence type="ECO:0000256" key="3">
    <source>
        <dbReference type="PIRSR" id="PIRSR605502-1"/>
    </source>
</evidence>
<sequence>MKKTIWTLIFLSLIFCNSCQKQTEKDETQTAQKIEPLSLTDEELYDKVLGMLVGSAIGDAMGAPTEMWSREMILREYGFVTDLDPMIREVSPEGIWIPNLPAGGTTDDTRWKKLTFDYLSKENTYSLDPKSFAGHILDQFDSYMLNFKKIEVDSIQELDENNLKVFWLKEWVKVARPYLKDDLEGIQKGLGTFYGGEMVCAGLLYAPAIGAFFPENPEKAYQEAFKLSFFDIGYAKDISALSAALTSAAMTKGIQGSDLLEIAKTVDPENFYSSRLVGRSSYRILQTALQIVYESNEINHPGVAYDSIIKPINPDLNYIQPAYERLDKHLQDMPFHAGEIYLQVLTAMIFSDFDFKNTLVFLVNYGRDNDTTAAIAGSILGALVGFENLPVGMKEKVLDINKNMLEIDLEKSAFELTENILRRYP</sequence>
<evidence type="ECO:0000256" key="1">
    <source>
        <dbReference type="ARBA" id="ARBA00010702"/>
    </source>
</evidence>
<keyword evidence="3" id="KW-0460">Magnesium</keyword>
<evidence type="ECO:0000313" key="6">
    <source>
        <dbReference type="Proteomes" id="UP000192333"/>
    </source>
</evidence>
<dbReference type="Pfam" id="PF03747">
    <property type="entry name" value="ADP_ribosyl_GH"/>
    <property type="match status" value="1"/>
</dbReference>
<dbReference type="EMBL" id="LT838813">
    <property type="protein sequence ID" value="SMD44588.1"/>
    <property type="molecule type" value="Genomic_DNA"/>
</dbReference>
<reference evidence="6" key="1">
    <citation type="submission" date="2017-04" db="EMBL/GenBank/DDBJ databases">
        <authorList>
            <person name="Varghese N."/>
            <person name="Submissions S."/>
        </authorList>
    </citation>
    <scope>NUCLEOTIDE SEQUENCE [LARGE SCALE GENOMIC DNA]</scope>
    <source>
        <strain evidence="6">DSM 16537</strain>
    </source>
</reference>
<dbReference type="Proteomes" id="UP000192333">
    <property type="component" value="Chromosome I"/>
</dbReference>
<feature type="signal peptide" evidence="4">
    <location>
        <begin position="1"/>
        <end position="21"/>
    </location>
</feature>
<gene>
    <name evidence="5" type="ORF">SAMN00777080_3212</name>
</gene>
<accession>A0A1W2H7G4</accession>
<dbReference type="AlphaFoldDB" id="A0A1W2H7G4"/>
<dbReference type="InterPro" id="IPR050792">
    <property type="entry name" value="ADP-ribosylglycohydrolase"/>
</dbReference>
<dbReference type="SUPFAM" id="SSF101478">
    <property type="entry name" value="ADP-ribosylglycohydrolase"/>
    <property type="match status" value="1"/>
</dbReference>
<keyword evidence="4" id="KW-0732">Signal</keyword>
<organism evidence="5 6">
    <name type="scientific">Aquiflexum balticum DSM 16537</name>
    <dbReference type="NCBI Taxonomy" id="758820"/>
    <lineage>
        <taxon>Bacteria</taxon>
        <taxon>Pseudomonadati</taxon>
        <taxon>Bacteroidota</taxon>
        <taxon>Cytophagia</taxon>
        <taxon>Cytophagales</taxon>
        <taxon>Cyclobacteriaceae</taxon>
        <taxon>Aquiflexum</taxon>
    </lineage>
</organism>
<dbReference type="InterPro" id="IPR036705">
    <property type="entry name" value="Ribosyl_crysJ1_sf"/>
</dbReference>
<keyword evidence="6" id="KW-1185">Reference proteome</keyword>
<feature type="binding site" evidence="3">
    <location>
        <position position="370"/>
    </location>
    <ligand>
        <name>Mg(2+)</name>
        <dbReference type="ChEBI" id="CHEBI:18420"/>
        <label>1</label>
    </ligand>
</feature>
<dbReference type="PANTHER" id="PTHR16222">
    <property type="entry name" value="ADP-RIBOSYLGLYCOHYDROLASE"/>
    <property type="match status" value="1"/>
</dbReference>
<dbReference type="InterPro" id="IPR005502">
    <property type="entry name" value="Ribosyl_crysJ1"/>
</dbReference>
<dbReference type="PANTHER" id="PTHR16222:SF24">
    <property type="entry name" value="ADP-RIBOSYLHYDROLASE ARH3"/>
    <property type="match status" value="1"/>
</dbReference>
<feature type="binding site" evidence="3">
    <location>
        <position position="108"/>
    </location>
    <ligand>
        <name>Mg(2+)</name>
        <dbReference type="ChEBI" id="CHEBI:18420"/>
        <label>1</label>
    </ligand>
</feature>
<evidence type="ECO:0000256" key="2">
    <source>
        <dbReference type="ARBA" id="ARBA00022801"/>
    </source>
</evidence>
<dbReference type="GO" id="GO:0046872">
    <property type="term" value="F:metal ion binding"/>
    <property type="evidence" value="ECO:0007669"/>
    <property type="project" value="UniProtKB-KW"/>
</dbReference>
<dbReference type="STRING" id="758820.SAMN00777080_3212"/>
<feature type="binding site" evidence="3">
    <location>
        <position position="371"/>
    </location>
    <ligand>
        <name>Mg(2+)</name>
        <dbReference type="ChEBI" id="CHEBI:18420"/>
        <label>1</label>
    </ligand>
</feature>
<protein>
    <submittedName>
        <fullName evidence="5">ADP-ribosylglycohydrolase</fullName>
    </submittedName>
</protein>
<keyword evidence="2 5" id="KW-0378">Hydrolase</keyword>